<dbReference type="InterPro" id="IPR024072">
    <property type="entry name" value="DHFR-like_dom_sf"/>
</dbReference>
<dbReference type="EMBL" id="FNTL01000005">
    <property type="protein sequence ID" value="SEE85406.1"/>
    <property type="molecule type" value="Genomic_DNA"/>
</dbReference>
<dbReference type="Proteomes" id="UP000183407">
    <property type="component" value="Unassembled WGS sequence"/>
</dbReference>
<accession>A0A1H5M7Q8</accession>
<gene>
    <name evidence="2" type="ORF">SAMN04490220_8737</name>
</gene>
<dbReference type="PANTHER" id="PTHR38011:SF11">
    <property type="entry name" value="2,5-DIAMINO-6-RIBOSYLAMINO-4(3H)-PYRIMIDINONE 5'-PHOSPHATE REDUCTASE"/>
    <property type="match status" value="1"/>
</dbReference>
<dbReference type="Pfam" id="PF01872">
    <property type="entry name" value="RibD_C"/>
    <property type="match status" value="1"/>
</dbReference>
<dbReference type="InterPro" id="IPR002734">
    <property type="entry name" value="RibDG_C"/>
</dbReference>
<reference evidence="3" key="1">
    <citation type="submission" date="2016-10" db="EMBL/GenBank/DDBJ databases">
        <authorList>
            <person name="Varghese N."/>
        </authorList>
    </citation>
    <scope>NUCLEOTIDE SEQUENCE [LARGE SCALE GENOMIC DNA]</scope>
    <source>
        <strain evidence="3">DSM 44719</strain>
    </source>
</reference>
<sequence>MGKIIMSEFAPLDGVIQDPDGKEGFGAGGWVGHLEDREELYAVKLGEALHSEALLLGRRSYEFFAARWQPRRGGLADRVNTLPKYVASSTLHDPGWSNSTVLEGDVVKEVSTLKHEVAGDIRVYASFQLMRTLIEHDLVDELRLMVFPVVLGRGKRLFGETSDKTLVRLVDTRTVDGDIVYLTYRPVRKPHAQG</sequence>
<organism evidence="2 3">
    <name type="scientific">Rhodococcus jostii</name>
    <dbReference type="NCBI Taxonomy" id="132919"/>
    <lineage>
        <taxon>Bacteria</taxon>
        <taxon>Bacillati</taxon>
        <taxon>Actinomycetota</taxon>
        <taxon>Actinomycetes</taxon>
        <taxon>Mycobacteriales</taxon>
        <taxon>Nocardiaceae</taxon>
        <taxon>Rhodococcus</taxon>
    </lineage>
</organism>
<proteinExistence type="predicted"/>
<name>A0A1H5M7Q8_RHOJO</name>
<dbReference type="PANTHER" id="PTHR38011">
    <property type="entry name" value="DIHYDROFOLATE REDUCTASE FAMILY PROTEIN (AFU_ORTHOLOGUE AFUA_8G06820)"/>
    <property type="match status" value="1"/>
</dbReference>
<dbReference type="Gene3D" id="3.40.430.10">
    <property type="entry name" value="Dihydrofolate Reductase, subunit A"/>
    <property type="match status" value="1"/>
</dbReference>
<evidence type="ECO:0000313" key="2">
    <source>
        <dbReference type="EMBL" id="SEE85406.1"/>
    </source>
</evidence>
<protein>
    <submittedName>
        <fullName evidence="2">Dihydrofolate reductase</fullName>
    </submittedName>
</protein>
<dbReference type="GO" id="GO:0009231">
    <property type="term" value="P:riboflavin biosynthetic process"/>
    <property type="evidence" value="ECO:0007669"/>
    <property type="project" value="InterPro"/>
</dbReference>
<dbReference type="AlphaFoldDB" id="A0A1H5M7Q8"/>
<dbReference type="InterPro" id="IPR050765">
    <property type="entry name" value="Riboflavin_Biosynth_HTPR"/>
</dbReference>
<dbReference type="GO" id="GO:0008703">
    <property type="term" value="F:5-amino-6-(5-phosphoribosylamino)uracil reductase activity"/>
    <property type="evidence" value="ECO:0007669"/>
    <property type="project" value="InterPro"/>
</dbReference>
<dbReference type="RefSeq" id="WP_073362586.1">
    <property type="nucleotide sequence ID" value="NZ_FNTL01000005.1"/>
</dbReference>
<dbReference type="SUPFAM" id="SSF53597">
    <property type="entry name" value="Dihydrofolate reductase-like"/>
    <property type="match status" value="1"/>
</dbReference>
<feature type="domain" description="Bacterial bifunctional deaminase-reductase C-terminal" evidence="1">
    <location>
        <begin position="3"/>
        <end position="181"/>
    </location>
</feature>
<dbReference type="OrthoDB" id="7342392at2"/>
<evidence type="ECO:0000313" key="3">
    <source>
        <dbReference type="Proteomes" id="UP000183407"/>
    </source>
</evidence>
<evidence type="ECO:0000259" key="1">
    <source>
        <dbReference type="Pfam" id="PF01872"/>
    </source>
</evidence>